<gene>
    <name evidence="1" type="ORF">ABV298_28260</name>
</gene>
<dbReference type="SUPFAM" id="SSF55961">
    <property type="entry name" value="Bet v1-like"/>
    <property type="match status" value="1"/>
</dbReference>
<evidence type="ECO:0000313" key="1">
    <source>
        <dbReference type="EMBL" id="XCH24161.1"/>
    </source>
</evidence>
<protein>
    <recommendedName>
        <fullName evidence="2">SRPBCC family protein</fullName>
    </recommendedName>
</protein>
<dbReference type="RefSeq" id="WP_353719484.1">
    <property type="nucleotide sequence ID" value="NZ_CP159289.1"/>
</dbReference>
<reference evidence="1" key="1">
    <citation type="submission" date="2024-06" db="EMBL/GenBank/DDBJ databases">
        <title>Sequencing and assembly of the genome of Dyadobacter sp. strain 676, a symbiont of Cyamopsis tetragonoloba.</title>
        <authorList>
            <person name="Guro P."/>
            <person name="Sazanova A."/>
            <person name="Kuznetsova I."/>
            <person name="Belimov A."/>
            <person name="Safronova V."/>
        </authorList>
    </citation>
    <scope>NUCLEOTIDE SEQUENCE</scope>
    <source>
        <strain evidence="1">676</strain>
    </source>
</reference>
<evidence type="ECO:0008006" key="2">
    <source>
        <dbReference type="Google" id="ProtNLM"/>
    </source>
</evidence>
<organism evidence="1">
    <name type="scientific">Dyadobacter sp. 676</name>
    <dbReference type="NCBI Taxonomy" id="3088362"/>
    <lineage>
        <taxon>Bacteria</taxon>
        <taxon>Pseudomonadati</taxon>
        <taxon>Bacteroidota</taxon>
        <taxon>Cytophagia</taxon>
        <taxon>Cytophagales</taxon>
        <taxon>Spirosomataceae</taxon>
        <taxon>Dyadobacter</taxon>
    </lineage>
</organism>
<dbReference type="AlphaFoldDB" id="A0AAU8FHZ2"/>
<proteinExistence type="predicted"/>
<name>A0AAU8FHZ2_9BACT</name>
<accession>A0AAU8FHZ2</accession>
<sequence>MSARGEQEIRQIEDGKKLILDVRFIKPFEGLAVTEMTTEAIAPAQTKVAWGMSGKSAYPMNLMNAFIDGMLGPDLDESLATLKGILEK</sequence>
<dbReference type="EMBL" id="CP159289">
    <property type="protein sequence ID" value="XCH24161.1"/>
    <property type="molecule type" value="Genomic_DNA"/>
</dbReference>